<proteinExistence type="predicted"/>
<dbReference type="Proteomes" id="UP000248882">
    <property type="component" value="Unassembled WGS sequence"/>
</dbReference>
<organism evidence="1 2">
    <name type="scientific">Algoriphagus chordae</name>
    <dbReference type="NCBI Taxonomy" id="237019"/>
    <lineage>
        <taxon>Bacteria</taxon>
        <taxon>Pseudomonadati</taxon>
        <taxon>Bacteroidota</taxon>
        <taxon>Cytophagia</taxon>
        <taxon>Cytophagales</taxon>
        <taxon>Cyclobacteriaceae</taxon>
        <taxon>Algoriphagus</taxon>
    </lineage>
</organism>
<name>A0A2W7S7B9_9BACT</name>
<evidence type="ECO:0000313" key="1">
    <source>
        <dbReference type="EMBL" id="PZX46462.1"/>
    </source>
</evidence>
<sequence>MVFIKNRKMQGKSRAKMNSINFLIYFSSVSNKLKPKIVAV</sequence>
<reference evidence="1 2" key="1">
    <citation type="submission" date="2018-06" db="EMBL/GenBank/DDBJ databases">
        <title>Genomic Encyclopedia of Archaeal and Bacterial Type Strains, Phase II (KMG-II): from individual species to whole genera.</title>
        <authorList>
            <person name="Goeker M."/>
        </authorList>
    </citation>
    <scope>NUCLEOTIDE SEQUENCE [LARGE SCALE GENOMIC DNA]</scope>
    <source>
        <strain evidence="1 2">DSM 19830</strain>
    </source>
</reference>
<dbReference type="EMBL" id="QKZT01000031">
    <property type="protein sequence ID" value="PZX46462.1"/>
    <property type="molecule type" value="Genomic_DNA"/>
</dbReference>
<evidence type="ECO:0000313" key="2">
    <source>
        <dbReference type="Proteomes" id="UP000248882"/>
    </source>
</evidence>
<keyword evidence="2" id="KW-1185">Reference proteome</keyword>
<dbReference type="AlphaFoldDB" id="A0A2W7S7B9"/>
<accession>A0A2W7S7B9</accession>
<comment type="caution">
    <text evidence="1">The sequence shown here is derived from an EMBL/GenBank/DDBJ whole genome shotgun (WGS) entry which is preliminary data.</text>
</comment>
<protein>
    <submittedName>
        <fullName evidence="1">Uncharacterized protein</fullName>
    </submittedName>
</protein>
<gene>
    <name evidence="1" type="ORF">LV85_04269</name>
</gene>